<keyword evidence="2" id="KW-1185">Reference proteome</keyword>
<evidence type="ECO:0000313" key="2">
    <source>
        <dbReference type="Proteomes" id="UP001228049"/>
    </source>
</evidence>
<name>A0AAD9F9C2_DISEL</name>
<organism evidence="1 2">
    <name type="scientific">Dissostichus eleginoides</name>
    <name type="common">Patagonian toothfish</name>
    <name type="synonym">Dissostichus amissus</name>
    <dbReference type="NCBI Taxonomy" id="100907"/>
    <lineage>
        <taxon>Eukaryota</taxon>
        <taxon>Metazoa</taxon>
        <taxon>Chordata</taxon>
        <taxon>Craniata</taxon>
        <taxon>Vertebrata</taxon>
        <taxon>Euteleostomi</taxon>
        <taxon>Actinopterygii</taxon>
        <taxon>Neopterygii</taxon>
        <taxon>Teleostei</taxon>
        <taxon>Neoteleostei</taxon>
        <taxon>Acanthomorphata</taxon>
        <taxon>Eupercaria</taxon>
        <taxon>Perciformes</taxon>
        <taxon>Notothenioidei</taxon>
        <taxon>Nototheniidae</taxon>
        <taxon>Dissostichus</taxon>
    </lineage>
</organism>
<comment type="caution">
    <text evidence="1">The sequence shown here is derived from an EMBL/GenBank/DDBJ whole genome shotgun (WGS) entry which is preliminary data.</text>
</comment>
<dbReference type="Proteomes" id="UP001228049">
    <property type="component" value="Unassembled WGS sequence"/>
</dbReference>
<protein>
    <submittedName>
        <fullName evidence="1">Bone morphogenetic protein 5</fullName>
    </submittedName>
</protein>
<accession>A0AAD9F9C2</accession>
<reference evidence="1" key="1">
    <citation type="submission" date="2023-04" db="EMBL/GenBank/DDBJ databases">
        <title>Chromosome-level genome of Chaenocephalus aceratus.</title>
        <authorList>
            <person name="Park H."/>
        </authorList>
    </citation>
    <scope>NUCLEOTIDE SEQUENCE</scope>
    <source>
        <strain evidence="1">DE</strain>
        <tissue evidence="1">Muscle</tissue>
    </source>
</reference>
<dbReference type="AlphaFoldDB" id="A0AAD9F9C2"/>
<sequence length="105" mass="12230">MVILLEEVKKIIIIELSVPWEDRYEEASERKATKFQDLVHQCRDKGWQAWLFPVEVGYTTPTDLGIAGSEQQTAARRLGEAGERASRWLWNRREEWSWKPGEGGQ</sequence>
<proteinExistence type="predicted"/>
<evidence type="ECO:0000313" key="1">
    <source>
        <dbReference type="EMBL" id="KAK1893947.1"/>
    </source>
</evidence>
<dbReference type="EMBL" id="JASDAP010000011">
    <property type="protein sequence ID" value="KAK1893947.1"/>
    <property type="molecule type" value="Genomic_DNA"/>
</dbReference>
<gene>
    <name evidence="1" type="ORF">KUDE01_019408</name>
</gene>